<dbReference type="AlphaFoldDB" id="A0A0F8WGY7"/>
<keyword evidence="1" id="KW-0472">Membrane</keyword>
<organism evidence="2">
    <name type="scientific">marine sediment metagenome</name>
    <dbReference type="NCBI Taxonomy" id="412755"/>
    <lineage>
        <taxon>unclassified sequences</taxon>
        <taxon>metagenomes</taxon>
        <taxon>ecological metagenomes</taxon>
    </lineage>
</organism>
<accession>A0A0F8WGY7</accession>
<keyword evidence="1" id="KW-0812">Transmembrane</keyword>
<proteinExistence type="predicted"/>
<keyword evidence="1" id="KW-1133">Transmembrane helix</keyword>
<reference evidence="2" key="1">
    <citation type="journal article" date="2015" name="Nature">
        <title>Complex archaea that bridge the gap between prokaryotes and eukaryotes.</title>
        <authorList>
            <person name="Spang A."/>
            <person name="Saw J.H."/>
            <person name="Jorgensen S.L."/>
            <person name="Zaremba-Niedzwiedzka K."/>
            <person name="Martijn J."/>
            <person name="Lind A.E."/>
            <person name="van Eijk R."/>
            <person name="Schleper C."/>
            <person name="Guy L."/>
            <person name="Ettema T.J."/>
        </authorList>
    </citation>
    <scope>NUCLEOTIDE SEQUENCE</scope>
</reference>
<evidence type="ECO:0000256" key="1">
    <source>
        <dbReference type="SAM" id="Phobius"/>
    </source>
</evidence>
<feature type="transmembrane region" description="Helical" evidence="1">
    <location>
        <begin position="20"/>
        <end position="40"/>
    </location>
</feature>
<name>A0A0F8WGY7_9ZZZZ</name>
<protein>
    <submittedName>
        <fullName evidence="2">Uncharacterized protein</fullName>
    </submittedName>
</protein>
<comment type="caution">
    <text evidence="2">The sequence shown here is derived from an EMBL/GenBank/DDBJ whole genome shotgun (WGS) entry which is preliminary data.</text>
</comment>
<feature type="non-terminal residue" evidence="2">
    <location>
        <position position="88"/>
    </location>
</feature>
<sequence length="88" mass="9651">MADVLATLFRFRQFLVEFGPFFLAAWLGLAVVTGLVAAAAGKKVDTAPGSPFLRYKLLRGLWRILLYLQWRPGGKMPAPLTAGGLLLF</sequence>
<dbReference type="EMBL" id="LAZR01069586">
    <property type="protein sequence ID" value="KKK47425.1"/>
    <property type="molecule type" value="Genomic_DNA"/>
</dbReference>
<gene>
    <name evidence="2" type="ORF">LCGC14_3155330</name>
</gene>
<evidence type="ECO:0000313" key="2">
    <source>
        <dbReference type="EMBL" id="KKK47425.1"/>
    </source>
</evidence>